<dbReference type="PANTHER" id="PTHR33463">
    <property type="entry name" value="NB-ARC DOMAIN-CONTAINING PROTEIN-RELATED"/>
    <property type="match status" value="1"/>
</dbReference>
<dbReference type="EMBL" id="GBRH01281411">
    <property type="protein sequence ID" value="JAD16484.1"/>
    <property type="molecule type" value="Transcribed_RNA"/>
</dbReference>
<name>A0A0A8XRC1_ARUDO</name>
<organism evidence="1">
    <name type="scientific">Arundo donax</name>
    <name type="common">Giant reed</name>
    <name type="synonym">Donax arundinaceus</name>
    <dbReference type="NCBI Taxonomy" id="35708"/>
    <lineage>
        <taxon>Eukaryota</taxon>
        <taxon>Viridiplantae</taxon>
        <taxon>Streptophyta</taxon>
        <taxon>Embryophyta</taxon>
        <taxon>Tracheophyta</taxon>
        <taxon>Spermatophyta</taxon>
        <taxon>Magnoliopsida</taxon>
        <taxon>Liliopsida</taxon>
        <taxon>Poales</taxon>
        <taxon>Poaceae</taxon>
        <taxon>PACMAD clade</taxon>
        <taxon>Arundinoideae</taxon>
        <taxon>Arundineae</taxon>
        <taxon>Arundo</taxon>
    </lineage>
</organism>
<evidence type="ECO:0000313" key="1">
    <source>
        <dbReference type="EMBL" id="JAD16484.1"/>
    </source>
</evidence>
<proteinExistence type="predicted"/>
<accession>A0A0A8XRC1</accession>
<reference evidence="1" key="2">
    <citation type="journal article" date="2015" name="Data Brief">
        <title>Shoot transcriptome of the giant reed, Arundo donax.</title>
        <authorList>
            <person name="Barrero R.A."/>
            <person name="Guerrero F.D."/>
            <person name="Moolhuijzen P."/>
            <person name="Goolsby J.A."/>
            <person name="Tidwell J."/>
            <person name="Bellgard S.E."/>
            <person name="Bellgard M.I."/>
        </authorList>
    </citation>
    <scope>NUCLEOTIDE SEQUENCE</scope>
    <source>
        <tissue evidence="1">Shoot tissue taken approximately 20 cm above the soil surface</tissue>
    </source>
</reference>
<dbReference type="InterPro" id="IPR050905">
    <property type="entry name" value="Plant_NBS-LRR"/>
</dbReference>
<protein>
    <submittedName>
        <fullName evidence="1">Uncharacterized protein</fullName>
    </submittedName>
</protein>
<dbReference type="PANTHER" id="PTHR33463:SF208">
    <property type="entry name" value="OS04G0166000 PROTEIN"/>
    <property type="match status" value="1"/>
</dbReference>
<dbReference type="AlphaFoldDB" id="A0A0A8XRC1"/>
<reference evidence="1" key="1">
    <citation type="submission" date="2014-09" db="EMBL/GenBank/DDBJ databases">
        <authorList>
            <person name="Magalhaes I.L.F."/>
            <person name="Oliveira U."/>
            <person name="Santos F.R."/>
            <person name="Vidigal T.H.D.A."/>
            <person name="Brescovit A.D."/>
            <person name="Santos A.J."/>
        </authorList>
    </citation>
    <scope>NUCLEOTIDE SEQUENCE</scope>
    <source>
        <tissue evidence="1">Shoot tissue taken approximately 20 cm above the soil surface</tissue>
    </source>
</reference>
<sequence>MNKVYSLLVHDNSSIATVVPKSMMSMEENKKIYWSCLKTCRVERCPNLDTVFVTNYDIICFKELETFWAADLLMTRYIWSKGRTTNSMNRQSFANLRTIHLHSCPRLIFVLPLSWFYTLSSLDTLHIVYCGDLSQVFPVEAKFLNKLSIDLSRGVLKCWI</sequence>